<feature type="transmembrane region" description="Helical" evidence="6">
    <location>
        <begin position="149"/>
        <end position="174"/>
    </location>
</feature>
<evidence type="ECO:0000256" key="2">
    <source>
        <dbReference type="ARBA" id="ARBA00022475"/>
    </source>
</evidence>
<evidence type="ECO:0000256" key="5">
    <source>
        <dbReference type="ARBA" id="ARBA00023136"/>
    </source>
</evidence>
<proteinExistence type="predicted"/>
<evidence type="ECO:0000256" key="4">
    <source>
        <dbReference type="ARBA" id="ARBA00022989"/>
    </source>
</evidence>
<accession>A0A177SAP2</accession>
<dbReference type="AlphaFoldDB" id="A0A177SAP2"/>
<dbReference type="GO" id="GO:0005886">
    <property type="term" value="C:plasma membrane"/>
    <property type="evidence" value="ECO:0007669"/>
    <property type="project" value="UniProtKB-SubCell"/>
</dbReference>
<dbReference type="Proteomes" id="UP000077752">
    <property type="component" value="Unassembled WGS sequence"/>
</dbReference>
<evidence type="ECO:0000313" key="8">
    <source>
        <dbReference type="Proteomes" id="UP000077752"/>
    </source>
</evidence>
<organism evidence="7 8">
    <name type="scientific">Pseudomonas putida</name>
    <name type="common">Arthrobacter siderocapsulatus</name>
    <dbReference type="NCBI Taxonomy" id="303"/>
    <lineage>
        <taxon>Bacteria</taxon>
        <taxon>Pseudomonadati</taxon>
        <taxon>Pseudomonadota</taxon>
        <taxon>Gammaproteobacteria</taxon>
        <taxon>Pseudomonadales</taxon>
        <taxon>Pseudomonadaceae</taxon>
        <taxon>Pseudomonas</taxon>
    </lineage>
</organism>
<evidence type="ECO:0000256" key="1">
    <source>
        <dbReference type="ARBA" id="ARBA00004651"/>
    </source>
</evidence>
<reference evidence="7 8" key="1">
    <citation type="submission" date="2016-03" db="EMBL/GenBank/DDBJ databases">
        <title>Draft Genome Assembly of Pseudomonas putida strain CBF10-2.</title>
        <authorList>
            <person name="Iyer R.S."/>
            <person name="Damania A."/>
        </authorList>
    </citation>
    <scope>NUCLEOTIDE SEQUENCE [LARGE SCALE GENOMIC DNA]</scope>
    <source>
        <strain evidence="7 8">CBF10-2</strain>
    </source>
</reference>
<dbReference type="GO" id="GO:0015171">
    <property type="term" value="F:amino acid transmembrane transporter activity"/>
    <property type="evidence" value="ECO:0007669"/>
    <property type="project" value="TreeGrafter"/>
</dbReference>
<sequence>MDLSTLALFIPACFALNMAPGPNNLLSLNNASRYGLRTACVAGIGRLFAFAGMILLAALGLAVVLHTSEYLFLAIKVLGAFYLFYIAWQLWRAPVGEGGVIVERKGGVLKLARQEFFVAAGNPKAILIFTAFLPQFVSMNSAVPVGEQFLWLGVMFLLLEWFAIAIYAWLGAYLQRWFNQPGPRRLFNRLSAGLLGCAGLGLLAARRA</sequence>
<keyword evidence="4 6" id="KW-1133">Transmembrane helix</keyword>
<dbReference type="RefSeq" id="WP_064304629.1">
    <property type="nucleotide sequence ID" value="NZ_LUCV01000049.1"/>
</dbReference>
<gene>
    <name evidence="7" type="ORF">AYO28_02885</name>
</gene>
<protein>
    <submittedName>
        <fullName evidence="7">Lysine transporter LysE</fullName>
    </submittedName>
</protein>
<dbReference type="InterPro" id="IPR001123">
    <property type="entry name" value="LeuE-type"/>
</dbReference>
<keyword evidence="2" id="KW-1003">Cell membrane</keyword>
<dbReference type="PANTHER" id="PTHR30086:SF20">
    <property type="entry name" value="ARGININE EXPORTER PROTEIN ARGO-RELATED"/>
    <property type="match status" value="1"/>
</dbReference>
<dbReference type="PANTHER" id="PTHR30086">
    <property type="entry name" value="ARGININE EXPORTER PROTEIN ARGO"/>
    <property type="match status" value="1"/>
</dbReference>
<dbReference type="EMBL" id="LUCV01000049">
    <property type="protein sequence ID" value="OAI84844.1"/>
    <property type="molecule type" value="Genomic_DNA"/>
</dbReference>
<keyword evidence="5 6" id="KW-0472">Membrane</keyword>
<evidence type="ECO:0000256" key="3">
    <source>
        <dbReference type="ARBA" id="ARBA00022692"/>
    </source>
</evidence>
<evidence type="ECO:0000313" key="7">
    <source>
        <dbReference type="EMBL" id="OAI84844.1"/>
    </source>
</evidence>
<dbReference type="Pfam" id="PF01810">
    <property type="entry name" value="LysE"/>
    <property type="match status" value="1"/>
</dbReference>
<comment type="subcellular location">
    <subcellularLocation>
        <location evidence="1">Cell membrane</location>
        <topology evidence="1">Multi-pass membrane protein</topology>
    </subcellularLocation>
</comment>
<name>A0A177SAP2_PSEPU</name>
<dbReference type="PIRSF" id="PIRSF006324">
    <property type="entry name" value="LeuE"/>
    <property type="match status" value="1"/>
</dbReference>
<comment type="caution">
    <text evidence="7">The sequence shown here is derived from an EMBL/GenBank/DDBJ whole genome shotgun (WGS) entry which is preliminary data.</text>
</comment>
<feature type="transmembrane region" description="Helical" evidence="6">
    <location>
        <begin position="39"/>
        <end position="63"/>
    </location>
</feature>
<feature type="transmembrane region" description="Helical" evidence="6">
    <location>
        <begin position="186"/>
        <end position="205"/>
    </location>
</feature>
<evidence type="ECO:0000256" key="6">
    <source>
        <dbReference type="SAM" id="Phobius"/>
    </source>
</evidence>
<keyword evidence="3 6" id="KW-0812">Transmembrane</keyword>
<feature type="transmembrane region" description="Helical" evidence="6">
    <location>
        <begin position="70"/>
        <end position="88"/>
    </location>
</feature>